<dbReference type="SMART" id="SM00668">
    <property type="entry name" value="CTLH"/>
    <property type="match status" value="1"/>
</dbReference>
<dbReference type="InterPro" id="IPR035782">
    <property type="entry name" value="SPRY_RanBP9/10"/>
</dbReference>
<evidence type="ECO:0000256" key="1">
    <source>
        <dbReference type="ARBA" id="ARBA00002343"/>
    </source>
</evidence>
<organism evidence="5 6">
    <name type="scientific">Lachnellula arida</name>
    <dbReference type="NCBI Taxonomy" id="1316785"/>
    <lineage>
        <taxon>Eukaryota</taxon>
        <taxon>Fungi</taxon>
        <taxon>Dikarya</taxon>
        <taxon>Ascomycota</taxon>
        <taxon>Pezizomycotina</taxon>
        <taxon>Leotiomycetes</taxon>
        <taxon>Helotiales</taxon>
        <taxon>Lachnaceae</taxon>
        <taxon>Lachnellula</taxon>
    </lineage>
</organism>
<feature type="compositionally biased region" description="Low complexity" evidence="2">
    <location>
        <begin position="162"/>
        <end position="177"/>
    </location>
</feature>
<reference evidence="5 6" key="1">
    <citation type="submission" date="2018-05" db="EMBL/GenBank/DDBJ databases">
        <title>Whole genome sequencing for identification of molecular markers to develop diagnostic detection tools for the regulated plant pathogen Lachnellula willkommii.</title>
        <authorList>
            <person name="Giroux E."/>
            <person name="Bilodeau G."/>
        </authorList>
    </citation>
    <scope>NUCLEOTIDE SEQUENCE [LARGE SCALE GENOMIC DNA]</scope>
    <source>
        <strain evidence="5 6">CBS 203.66</strain>
    </source>
</reference>
<evidence type="ECO:0000259" key="4">
    <source>
        <dbReference type="PROSITE" id="PS50897"/>
    </source>
</evidence>
<dbReference type="InterPro" id="IPR003877">
    <property type="entry name" value="SPRY_dom"/>
</dbReference>
<dbReference type="Pfam" id="PF08513">
    <property type="entry name" value="LisH"/>
    <property type="match status" value="1"/>
</dbReference>
<dbReference type="InterPro" id="IPR043136">
    <property type="entry name" value="B30.2/SPRY_sf"/>
</dbReference>
<dbReference type="InterPro" id="IPR006594">
    <property type="entry name" value="LisH"/>
</dbReference>
<proteinExistence type="predicted"/>
<accession>A0A8T9BE37</accession>
<feature type="domain" description="B30.2/SPRY" evidence="3">
    <location>
        <begin position="192"/>
        <end position="385"/>
    </location>
</feature>
<dbReference type="PROSITE" id="PS50188">
    <property type="entry name" value="B302_SPRY"/>
    <property type="match status" value="1"/>
</dbReference>
<feature type="region of interest" description="Disordered" evidence="2">
    <location>
        <begin position="153"/>
        <end position="177"/>
    </location>
</feature>
<feature type="region of interest" description="Disordered" evidence="2">
    <location>
        <begin position="1"/>
        <end position="27"/>
    </location>
</feature>
<dbReference type="InterPro" id="IPR013320">
    <property type="entry name" value="ConA-like_dom_sf"/>
</dbReference>
<dbReference type="CDD" id="cd12909">
    <property type="entry name" value="SPRY_RanBP9_10"/>
    <property type="match status" value="1"/>
</dbReference>
<comment type="function">
    <text evidence="1">Involved in the proteasome-dependent degradation of fructose-1,6-bisphosphatase.</text>
</comment>
<evidence type="ECO:0000256" key="2">
    <source>
        <dbReference type="SAM" id="MobiDB-lite"/>
    </source>
</evidence>
<evidence type="ECO:0000259" key="3">
    <source>
        <dbReference type="PROSITE" id="PS50188"/>
    </source>
</evidence>
<dbReference type="Gene3D" id="2.60.120.920">
    <property type="match status" value="1"/>
</dbReference>
<feature type="domain" description="CTLH" evidence="4">
    <location>
        <begin position="537"/>
        <end position="594"/>
    </location>
</feature>
<dbReference type="Proteomes" id="UP000469559">
    <property type="component" value="Unassembled WGS sequence"/>
</dbReference>
<keyword evidence="6" id="KW-1185">Reference proteome</keyword>
<comment type="caution">
    <text evidence="5">The sequence shown here is derived from an EMBL/GenBank/DDBJ whole genome shotgun (WGS) entry which is preliminary data.</text>
</comment>
<name>A0A8T9BE37_9HELO</name>
<dbReference type="Pfam" id="PF00622">
    <property type="entry name" value="SPRY"/>
    <property type="match status" value="1"/>
</dbReference>
<dbReference type="InterPro" id="IPR050618">
    <property type="entry name" value="Ubq-SigPath_Reg"/>
</dbReference>
<dbReference type="SUPFAM" id="SSF49899">
    <property type="entry name" value="Concanavalin A-like lectins/glucanases"/>
    <property type="match status" value="1"/>
</dbReference>
<dbReference type="AlphaFoldDB" id="A0A8T9BE37"/>
<dbReference type="InterPro" id="IPR013144">
    <property type="entry name" value="CRA_dom"/>
</dbReference>
<dbReference type="InterPro" id="IPR006595">
    <property type="entry name" value="CTLH_C"/>
</dbReference>
<dbReference type="InterPro" id="IPR001870">
    <property type="entry name" value="B30.2/SPRY"/>
</dbReference>
<gene>
    <name evidence="5" type="primary">ranbp9</name>
    <name evidence="5" type="ORF">LARI1_G003238</name>
</gene>
<dbReference type="OrthoDB" id="25503at2759"/>
<dbReference type="SMART" id="SM00449">
    <property type="entry name" value="SPRY"/>
    <property type="match status" value="1"/>
</dbReference>
<dbReference type="Pfam" id="PF10607">
    <property type="entry name" value="CTLH"/>
    <property type="match status" value="1"/>
</dbReference>
<dbReference type="EMBL" id="QGMF01000230">
    <property type="protein sequence ID" value="TVY17701.1"/>
    <property type="molecule type" value="Genomic_DNA"/>
</dbReference>
<dbReference type="PROSITE" id="PS50896">
    <property type="entry name" value="LISH"/>
    <property type="match status" value="1"/>
</dbReference>
<evidence type="ECO:0000313" key="5">
    <source>
        <dbReference type="EMBL" id="TVY17701.1"/>
    </source>
</evidence>
<dbReference type="SMART" id="SM00757">
    <property type="entry name" value="CRA"/>
    <property type="match status" value="1"/>
</dbReference>
<dbReference type="PROSITE" id="PS50897">
    <property type="entry name" value="CTLH"/>
    <property type="match status" value="1"/>
</dbReference>
<dbReference type="InterPro" id="IPR024964">
    <property type="entry name" value="CTLH/CRA"/>
</dbReference>
<protein>
    <submittedName>
        <fullName evidence="5">Ran-binding protein 9</fullName>
    </submittedName>
</protein>
<evidence type="ECO:0000313" key="6">
    <source>
        <dbReference type="Proteomes" id="UP000469559"/>
    </source>
</evidence>
<sequence>MTNSYPTGSPGVPDMPTGAPGFTPRRSSYASVVSGAHPAASQSYLQPARAGAFAHLLNHPNDFNADPTYQYTGRHLPYDSRAYDMDFGANGSVHGRSGSWGRSGHLPSFSQAFSTIMDGDGYTGLGHADHFFVPSYLKGSKYIQRLEESHRARLRAQKEEPQAQSSQSGSLSTSASSLNLHTKLAPSHRGMTYDIIEKAPPVEDETVPRLPSRWSSTDKYAGLEVLSDGQEVKFTGPKSDRDRDHEACSIRADYPMPTQCGIYYYEVTIISRKREESSIGIGFSSKSVPLSRLPGWEPESWAYHGDDGHSFGGQASGKHYGPPFAATDVIGCGVNFRTGSAFFTKNGDFLGNAFREIKTNIKLFPSVGMKKSGEHVRINFGQTPFVFDIDGMMVIIETFNSASASSFATSSAYWHLEAADEDGFVTRTSVSSTCFTTIAIAGGGEKTHSVRDRVNKVCVENSLKAVPRVIDNCSTAKLAPPMNETDLIQSLVLQFLTHNGHTETARAFANEVYAEKKALTIDPHAEVQGFDVKEDEDAGHRQRIRKAVSEGDIEKALKYTNAFYPQVLKDNDHVYFRLRIRRFIEMIRQGAEMQRSLSTNGTKKSNGHGPAYHYDEYVSHDMEIDDHQDQNNHDRMETEESPVDHQAKYQQLTHDTLIYGQALDAEFKHDPRREVKKALQDAFALMAYKDPLTESSLAYLLDISGREAVADELNSAILSSLGKSSATALEQLYQQTSVLLDDLRDGGGPGAFVNIDEYAKIP</sequence>
<dbReference type="PANTHER" id="PTHR12864">
    <property type="entry name" value="RAN BINDING PROTEIN 9-RELATED"/>
    <property type="match status" value="1"/>
</dbReference>